<evidence type="ECO:0000313" key="2">
    <source>
        <dbReference type="Proteomes" id="UP001152795"/>
    </source>
</evidence>
<name>A0A6S7FSX0_PARCT</name>
<dbReference type="Proteomes" id="UP001152795">
    <property type="component" value="Unassembled WGS sequence"/>
</dbReference>
<dbReference type="EMBL" id="CACRXK020000217">
    <property type="protein sequence ID" value="CAB3979662.1"/>
    <property type="molecule type" value="Genomic_DNA"/>
</dbReference>
<accession>A0A6S7FSX0</accession>
<gene>
    <name evidence="1" type="ORF">PACLA_8A032187</name>
</gene>
<sequence>MEKDKKCNGFVKGITEHEDKETTVTEESCEQFESINESSPQEYPSSIPCQTQDDAPYQTNLFSYEDTEHHPNYHFGLIRGYHREMYEEQQPSSQQWFLCCQSLDQDTVRRIKRRNRVLSYQVTDETKEYLWRSLDIPSLYIHIIAIVGLTILTLGSALVSFCLLVPTCLGRIHGQDVPRFWCTTGDLYVKHAEEMAPNQFLYFDAALYGNFVGNPNVKKVQPELGNEKD</sequence>
<keyword evidence="2" id="KW-1185">Reference proteome</keyword>
<comment type="caution">
    <text evidence="1">The sequence shown here is derived from an EMBL/GenBank/DDBJ whole genome shotgun (WGS) entry which is preliminary data.</text>
</comment>
<reference evidence="1" key="1">
    <citation type="submission" date="2020-04" db="EMBL/GenBank/DDBJ databases">
        <authorList>
            <person name="Alioto T."/>
            <person name="Alioto T."/>
            <person name="Gomez Garrido J."/>
        </authorList>
    </citation>
    <scope>NUCLEOTIDE SEQUENCE</scope>
    <source>
        <strain evidence="1">A484AB</strain>
    </source>
</reference>
<protein>
    <submittedName>
        <fullName evidence="1">Uncharacterized protein</fullName>
    </submittedName>
</protein>
<proteinExistence type="predicted"/>
<dbReference type="OrthoDB" id="5979667at2759"/>
<organism evidence="1 2">
    <name type="scientific">Paramuricea clavata</name>
    <name type="common">Red gorgonian</name>
    <name type="synonym">Violescent sea-whip</name>
    <dbReference type="NCBI Taxonomy" id="317549"/>
    <lineage>
        <taxon>Eukaryota</taxon>
        <taxon>Metazoa</taxon>
        <taxon>Cnidaria</taxon>
        <taxon>Anthozoa</taxon>
        <taxon>Octocorallia</taxon>
        <taxon>Malacalcyonacea</taxon>
        <taxon>Plexauridae</taxon>
        <taxon>Paramuricea</taxon>
    </lineage>
</organism>
<dbReference type="AlphaFoldDB" id="A0A6S7FSX0"/>
<evidence type="ECO:0000313" key="1">
    <source>
        <dbReference type="EMBL" id="CAB3979662.1"/>
    </source>
</evidence>